<evidence type="ECO:0000313" key="1">
    <source>
        <dbReference type="EMBL" id="GGB64126.1"/>
    </source>
</evidence>
<dbReference type="RefSeq" id="WP_143434499.1">
    <property type="nucleotide sequence ID" value="NZ_BMKF01000001.1"/>
</dbReference>
<keyword evidence="2" id="KW-1185">Reference proteome</keyword>
<reference evidence="2" key="1">
    <citation type="journal article" date="2019" name="Int. J. Syst. Evol. Microbiol.">
        <title>The Global Catalogue of Microorganisms (GCM) 10K type strain sequencing project: providing services to taxonomists for standard genome sequencing and annotation.</title>
        <authorList>
            <consortium name="The Broad Institute Genomics Platform"/>
            <consortium name="The Broad Institute Genome Sequencing Center for Infectious Disease"/>
            <person name="Wu L."/>
            <person name="Ma J."/>
        </authorList>
    </citation>
    <scope>NUCLEOTIDE SEQUENCE [LARGE SCALE GENOMIC DNA]</scope>
    <source>
        <strain evidence="2">CGMCC 1.15928</strain>
    </source>
</reference>
<protein>
    <submittedName>
        <fullName evidence="1">Uncharacterized protein</fullName>
    </submittedName>
</protein>
<organism evidence="1 2">
    <name type="scientific">Henriciella pelagia</name>
    <dbReference type="NCBI Taxonomy" id="1977912"/>
    <lineage>
        <taxon>Bacteria</taxon>
        <taxon>Pseudomonadati</taxon>
        <taxon>Pseudomonadota</taxon>
        <taxon>Alphaproteobacteria</taxon>
        <taxon>Hyphomonadales</taxon>
        <taxon>Hyphomonadaceae</taxon>
        <taxon>Henriciella</taxon>
    </lineage>
</organism>
<gene>
    <name evidence="1" type="ORF">GCM10011503_11140</name>
</gene>
<comment type="caution">
    <text evidence="1">The sequence shown here is derived from an EMBL/GenBank/DDBJ whole genome shotgun (WGS) entry which is preliminary data.</text>
</comment>
<dbReference type="Proteomes" id="UP000628854">
    <property type="component" value="Unassembled WGS sequence"/>
</dbReference>
<accession>A0ABQ1JAJ7</accession>
<dbReference type="EMBL" id="BMKF01000001">
    <property type="protein sequence ID" value="GGB64126.1"/>
    <property type="molecule type" value="Genomic_DNA"/>
</dbReference>
<name>A0ABQ1JAJ7_9PROT</name>
<sequence length="151" mass="16441">MSGQAAAGPGSPPSVAGAISQDEFEHFMTCYGHMAGSLELLQRIRPLAPDPEQIEKIRRSGLQLMNARFGDTYEDLTSDRHDFDLFEGERARQRGSLPFDSLAGMGLAIQYERFRTQAALSDDCIAISENLRRRTTGAAGVAYSANLVSGD</sequence>
<evidence type="ECO:0000313" key="2">
    <source>
        <dbReference type="Proteomes" id="UP000628854"/>
    </source>
</evidence>
<proteinExistence type="predicted"/>